<dbReference type="Proteomes" id="UP000295344">
    <property type="component" value="Unassembled WGS sequence"/>
</dbReference>
<keyword evidence="2" id="KW-0812">Transmembrane</keyword>
<accession>A0A4R7FJ93</accession>
<proteinExistence type="predicted"/>
<feature type="transmembrane region" description="Helical" evidence="2">
    <location>
        <begin position="319"/>
        <end position="341"/>
    </location>
</feature>
<dbReference type="AlphaFoldDB" id="A0A4R7FJ93"/>
<organism evidence="3 4">
    <name type="scientific">Amnibacterium kyonggiense</name>
    <dbReference type="NCBI Taxonomy" id="595671"/>
    <lineage>
        <taxon>Bacteria</taxon>
        <taxon>Bacillati</taxon>
        <taxon>Actinomycetota</taxon>
        <taxon>Actinomycetes</taxon>
        <taxon>Micrococcales</taxon>
        <taxon>Microbacteriaceae</taxon>
        <taxon>Amnibacterium</taxon>
    </lineage>
</organism>
<name>A0A4R7FJ93_9MICO</name>
<sequence length="419" mass="45928">MLRSEFDQHPLWQRINQIHSLVDDVRNQEQPTDLPAIERIELYVRRVEGYRRIAGEATFFTNSMLESANSALADAVNGLTNRLTYGATGGYIEAAAIAAENVLNVLGPWPRPTPKAFAESTSALFEELLETQRRNIDALTDRHAGLLAQVDEISAVAQARHDSEQSQLDVLVAEARDVAATVDNEKARIDKIAQSGSEMVESVRASSKEAYETWLKEQAARFKADFEPLSKEISQSLETARTKLEQLKQTEEQYANLAAVAAGQTLANHFQDEAKFNRWAGFIAYSLGFLFLVGAAVPLVYLLFDPSLDRSGTIEWGRIVVRAVLAVVAGSAATVVIRLGARLLGDAGQSKRMELELRAFDPFMSSMTDRDAVDAARVDLVDRTFGRSAGTTAAEEKGEVLPVGTFTQIIAAVAKLLGR</sequence>
<evidence type="ECO:0000256" key="2">
    <source>
        <dbReference type="SAM" id="Phobius"/>
    </source>
</evidence>
<evidence type="ECO:0000313" key="3">
    <source>
        <dbReference type="EMBL" id="TDS75906.1"/>
    </source>
</evidence>
<keyword evidence="2" id="KW-1133">Transmembrane helix</keyword>
<evidence type="ECO:0000313" key="4">
    <source>
        <dbReference type="Proteomes" id="UP000295344"/>
    </source>
</evidence>
<keyword evidence="1" id="KW-0175">Coiled coil</keyword>
<protein>
    <submittedName>
        <fullName evidence="3">Uncharacterized protein</fullName>
    </submittedName>
</protein>
<keyword evidence="2" id="KW-0472">Membrane</keyword>
<dbReference type="OrthoDB" id="5114758at2"/>
<evidence type="ECO:0000256" key="1">
    <source>
        <dbReference type="SAM" id="Coils"/>
    </source>
</evidence>
<dbReference type="EMBL" id="SOAM01000003">
    <property type="protein sequence ID" value="TDS75906.1"/>
    <property type="molecule type" value="Genomic_DNA"/>
</dbReference>
<gene>
    <name evidence="3" type="ORF">CLV52_3017</name>
</gene>
<comment type="caution">
    <text evidence="3">The sequence shown here is derived from an EMBL/GenBank/DDBJ whole genome shotgun (WGS) entry which is preliminary data.</text>
</comment>
<feature type="coiled-coil region" evidence="1">
    <location>
        <begin position="230"/>
        <end position="260"/>
    </location>
</feature>
<feature type="transmembrane region" description="Helical" evidence="2">
    <location>
        <begin position="282"/>
        <end position="304"/>
    </location>
</feature>
<dbReference type="RefSeq" id="WP_133767139.1">
    <property type="nucleotide sequence ID" value="NZ_BAAARP010000001.1"/>
</dbReference>
<reference evidence="3 4" key="1">
    <citation type="submission" date="2019-03" db="EMBL/GenBank/DDBJ databases">
        <title>Genomic Encyclopedia of Archaeal and Bacterial Type Strains, Phase II (KMG-II): from individual species to whole genera.</title>
        <authorList>
            <person name="Goeker M."/>
        </authorList>
    </citation>
    <scope>NUCLEOTIDE SEQUENCE [LARGE SCALE GENOMIC DNA]</scope>
    <source>
        <strain evidence="3 4">DSM 24782</strain>
    </source>
</reference>
<keyword evidence="4" id="KW-1185">Reference proteome</keyword>